<dbReference type="EnsemblMetazoa" id="SCAU016494-RA">
    <property type="protein sequence ID" value="SCAU016494-PA"/>
    <property type="gene ID" value="SCAU016494"/>
</dbReference>
<protein>
    <recommendedName>
        <fullName evidence="2">Folded gastrulation N-terminal domain-containing protein</fullName>
    </recommendedName>
</protein>
<dbReference type="InterPro" id="IPR031761">
    <property type="entry name" value="FOG_N"/>
</dbReference>
<feature type="region of interest" description="Disordered" evidence="1">
    <location>
        <begin position="703"/>
        <end position="748"/>
    </location>
</feature>
<gene>
    <name evidence="3" type="primary">106084604</name>
</gene>
<feature type="compositionally biased region" description="Polar residues" evidence="1">
    <location>
        <begin position="730"/>
        <end position="748"/>
    </location>
</feature>
<feature type="region of interest" description="Disordered" evidence="1">
    <location>
        <begin position="523"/>
        <end position="556"/>
    </location>
</feature>
<dbReference type="VEuPathDB" id="VectorBase:SCAU016494"/>
<reference evidence="4" key="1">
    <citation type="submission" date="2015-05" db="EMBL/GenBank/DDBJ databases">
        <authorList>
            <person name="Wilson R.K."/>
            <person name="Warren W.C."/>
            <person name="Olafson P."/>
        </authorList>
    </citation>
    <scope>NUCLEOTIDE SEQUENCE [LARGE SCALE GENOMIC DNA]</scope>
    <source>
        <strain evidence="4">USDA</strain>
    </source>
</reference>
<dbReference type="Proteomes" id="UP000095300">
    <property type="component" value="Unassembled WGS sequence"/>
</dbReference>
<feature type="domain" description="Folded gastrulation N-terminal" evidence="2">
    <location>
        <begin position="75"/>
        <end position="183"/>
    </location>
</feature>
<feature type="region of interest" description="Disordered" evidence="1">
    <location>
        <begin position="839"/>
        <end position="882"/>
    </location>
</feature>
<keyword evidence="4" id="KW-1185">Reference proteome</keyword>
<reference evidence="3" key="2">
    <citation type="submission" date="2020-05" db="UniProtKB">
        <authorList>
            <consortium name="EnsemblMetazoa"/>
        </authorList>
    </citation>
    <scope>IDENTIFICATION</scope>
    <source>
        <strain evidence="3">USDA</strain>
    </source>
</reference>
<evidence type="ECO:0000313" key="3">
    <source>
        <dbReference type="EnsemblMetazoa" id="SCAU016494-PA"/>
    </source>
</evidence>
<evidence type="ECO:0000259" key="2">
    <source>
        <dbReference type="Pfam" id="PF15888"/>
    </source>
</evidence>
<dbReference type="AlphaFoldDB" id="A0A1I8QEW3"/>
<feature type="compositionally biased region" description="Low complexity" evidence="1">
    <location>
        <begin position="669"/>
        <end position="685"/>
    </location>
</feature>
<feature type="compositionally biased region" description="Low complexity" evidence="1">
    <location>
        <begin position="839"/>
        <end position="872"/>
    </location>
</feature>
<dbReference type="OrthoDB" id="8197748at2759"/>
<proteinExistence type="predicted"/>
<feature type="region of interest" description="Disordered" evidence="1">
    <location>
        <begin position="569"/>
        <end position="590"/>
    </location>
</feature>
<feature type="compositionally biased region" description="Low complexity" evidence="1">
    <location>
        <begin position="714"/>
        <end position="724"/>
    </location>
</feature>
<feature type="compositionally biased region" description="Low complexity" evidence="1">
    <location>
        <begin position="480"/>
        <end position="502"/>
    </location>
</feature>
<feature type="region of interest" description="Disordered" evidence="1">
    <location>
        <begin position="657"/>
        <end position="685"/>
    </location>
</feature>
<evidence type="ECO:0000313" key="4">
    <source>
        <dbReference type="Proteomes" id="UP000095300"/>
    </source>
</evidence>
<dbReference type="Pfam" id="PF15888">
    <property type="entry name" value="FOG_N"/>
    <property type="match status" value="1"/>
</dbReference>
<accession>A0A1I8QEW3</accession>
<dbReference type="KEGG" id="scac:106084604"/>
<organism evidence="3 4">
    <name type="scientific">Stomoxys calcitrans</name>
    <name type="common">Stable fly</name>
    <name type="synonym">Conops calcitrans</name>
    <dbReference type="NCBI Taxonomy" id="35570"/>
    <lineage>
        <taxon>Eukaryota</taxon>
        <taxon>Metazoa</taxon>
        <taxon>Ecdysozoa</taxon>
        <taxon>Arthropoda</taxon>
        <taxon>Hexapoda</taxon>
        <taxon>Insecta</taxon>
        <taxon>Pterygota</taxon>
        <taxon>Neoptera</taxon>
        <taxon>Endopterygota</taxon>
        <taxon>Diptera</taxon>
        <taxon>Brachycera</taxon>
        <taxon>Muscomorpha</taxon>
        <taxon>Muscoidea</taxon>
        <taxon>Muscidae</taxon>
        <taxon>Stomoxys</taxon>
    </lineage>
</organism>
<sequence>MNFTPTTNIVNCMTQLLLTLQVLLTLVMPLRTTMTMTAALPVTSKPIENTAENLAWQAWLMLPPEQKQLMKSRKVTPKSIFTLPLRVECPEGHQQVDMKCIPTAIGSNAVLIDPNVLGLVLGETPGDIDYDYEDETAAGTGTGSDLDILSSMYLSDSEKSNTDAVLSLQPPSKDEPLKFNIFQSKFPTDDYPLEDYSAISNEAVVMAPSKTLNGSVGITQNKDLITEASNVSKSHSINGLSDSTGDFSLDNLEAISLPASPNHNGQQHKNRISLFNEDAALHLVTTLMDMEEGTEKDSTLSTQQTRDDLESLLQTESLMPMLNHTTVATTMPEESLTPAKDDDDDFNVMERLALHVEDMVEMTTVMAPPMDDPESEEHKEKVEHIRSVTMNSLYLQSNADADEADQGDKDELTTLTPSTVAEEDELESGETTTMPTPIIQLDDTTVIVNNNNGNGDDDDDEGFITTPTTPSLEELLEASPITTTATSSSPAPTSSTTPSSSINDGQELLLPQNLAEQDFEELQRMRKGQKDQNTMEPKKSKVEPVEVPPPSSSTLQINTAATTPKTMETKAEVVASKTTTTSTTPSSTMDELISQETVTPLLTVQHNNDDSNNAGHGDVVANNNNHNNHIDNNDRFYYQHIAQQDLESAAASATTLASDSSKLQEQSSTTTPKTAMAKADTAKAATTSEIDLAEELRLINELVKGNRQRPGQVSTMRTTSSSSSGDVNEATVSTSAAPLTLPSESSSGSMKFKLETTQIWSKIMPLLQTSSTTTSSTGTEPEEISTSSESSSIVESSTSPAAAITTTNITPKLIASNRSHRNSKIIRINRLNTIESNLSKGTTTTTTTEDISTTTEQEEITSSTASSSLSHTENSDEDQEDDVIEDNSYEPFWWFPVGWRLDSLSSRTAATTTTTTTPKTTSQNHSQDDMPLLLRFWSTYHAPKSS</sequence>
<feature type="region of interest" description="Disordered" evidence="1">
    <location>
        <begin position="770"/>
        <end position="803"/>
    </location>
</feature>
<name>A0A1I8QEW3_STOCA</name>
<evidence type="ECO:0000256" key="1">
    <source>
        <dbReference type="SAM" id="MobiDB-lite"/>
    </source>
</evidence>
<feature type="compositionally biased region" description="Low complexity" evidence="1">
    <location>
        <begin position="576"/>
        <end position="588"/>
    </location>
</feature>
<dbReference type="EnsemblMetazoa" id="SCAU016494-RB">
    <property type="protein sequence ID" value="SCAU016494-PB"/>
    <property type="gene ID" value="SCAU016494"/>
</dbReference>
<dbReference type="STRING" id="35570.A0A1I8QEW3"/>
<feature type="region of interest" description="Disordered" evidence="1">
    <location>
        <begin position="480"/>
        <end position="505"/>
    </location>
</feature>
<feature type="region of interest" description="Disordered" evidence="1">
    <location>
        <begin position="400"/>
        <end position="467"/>
    </location>
</feature>